<dbReference type="Proteomes" id="UP000278907">
    <property type="component" value="Unassembled WGS sequence"/>
</dbReference>
<sequence>MRGISSCSTWFRRGFSRFTAMTCRMSARIATGSGCPASGTSPASKSATPRARCCSISAVTSPSLLGKYW</sequence>
<accession>A0ABX9QNC7</accession>
<dbReference type="EMBL" id="RAWI01000054">
    <property type="protein sequence ID" value="RKI12112.1"/>
    <property type="molecule type" value="Genomic_DNA"/>
</dbReference>
<protein>
    <submittedName>
        <fullName evidence="1">Uncharacterized protein</fullName>
    </submittedName>
</protein>
<comment type="caution">
    <text evidence="1">The sequence shown here is derived from an EMBL/GenBank/DDBJ whole genome shotgun (WGS) entry which is preliminary data.</text>
</comment>
<name>A0ABX9QNC7_9BACT</name>
<evidence type="ECO:0000313" key="2">
    <source>
        <dbReference type="Proteomes" id="UP000278907"/>
    </source>
</evidence>
<reference evidence="1 2" key="1">
    <citation type="submission" date="2018-09" db="EMBL/GenBank/DDBJ databases">
        <authorList>
            <person name="Livingstone P.G."/>
            <person name="Whitworth D.E."/>
        </authorList>
    </citation>
    <scope>NUCLEOTIDE SEQUENCE [LARGE SCALE GENOMIC DNA]</scope>
    <source>
        <strain evidence="1 2">CA031B</strain>
    </source>
</reference>
<proteinExistence type="predicted"/>
<organism evidence="1 2">
    <name type="scientific">Corallococcus praedator</name>
    <dbReference type="NCBI Taxonomy" id="2316724"/>
    <lineage>
        <taxon>Bacteria</taxon>
        <taxon>Pseudomonadati</taxon>
        <taxon>Myxococcota</taxon>
        <taxon>Myxococcia</taxon>
        <taxon>Myxococcales</taxon>
        <taxon>Cystobacterineae</taxon>
        <taxon>Myxococcaceae</taxon>
        <taxon>Corallococcus</taxon>
    </lineage>
</organism>
<gene>
    <name evidence="1" type="ORF">D7Y13_10050</name>
</gene>
<evidence type="ECO:0000313" key="1">
    <source>
        <dbReference type="EMBL" id="RKI12112.1"/>
    </source>
</evidence>
<keyword evidence="2" id="KW-1185">Reference proteome</keyword>